<name>A0A078AEJ0_STYLE</name>
<dbReference type="SUPFAM" id="SSF82185">
    <property type="entry name" value="Histone H3 K4-specific methyltransferase SET7/9 N-terminal domain"/>
    <property type="match status" value="1"/>
</dbReference>
<evidence type="ECO:0008006" key="4">
    <source>
        <dbReference type="Google" id="ProtNLM"/>
    </source>
</evidence>
<dbReference type="Proteomes" id="UP000039865">
    <property type="component" value="Unassembled WGS sequence"/>
</dbReference>
<dbReference type="GO" id="GO:0005829">
    <property type="term" value="C:cytosol"/>
    <property type="evidence" value="ECO:0007669"/>
    <property type="project" value="TreeGrafter"/>
</dbReference>
<sequence>MQTVQSQVDVTKFKCYRFQADGSIYYGEIMYLNTKTGGLVSSIDGVDEDTKKLHKLVRHGYGLQIFNGQRNADGVLTKYEGRWDRDRKQGENCTAVFKDGSIYTGSFKKDNFEGQGKFEWALGHIYEGQWKESQMEGQGEFKHANGRVHHGLFRRNYFLQDKCFINPLDDDKRQKKNIKVFEEQVLAQKEKIIYDKRIRLYHVSSQDQLEEAIRDTKQMNRVPLFKNGVADRVVNILHLPAEDSLCEINLRKIFSETIGNPIKKTEQREKLNLQIRKAIQKSQLILLNFDDYEYPDSVVESQDQLITNKDQETQHQQVFAVGYDPNFKEFSGTKGGLPIQIWNQIEISKRRELMECIGLISQEDDIIPDFTDNIHFVVWSNLKLKSKLAQKQILDQIVALQQDDMTKDVTAQTIQEAYQFDENQFNDTEILEKIEKRFGKALPLECINLILLKDIY</sequence>
<dbReference type="PANTHER" id="PTHR43215:SF14">
    <property type="entry name" value="RADIAL SPOKE HEAD 1 HOMOLOG"/>
    <property type="match status" value="1"/>
</dbReference>
<dbReference type="EMBL" id="CCKQ01008426">
    <property type="protein sequence ID" value="CDW79882.1"/>
    <property type="molecule type" value="Genomic_DNA"/>
</dbReference>
<dbReference type="AlphaFoldDB" id="A0A078AEJ0"/>
<dbReference type="InterPro" id="IPR003409">
    <property type="entry name" value="MORN"/>
</dbReference>
<evidence type="ECO:0000313" key="2">
    <source>
        <dbReference type="EMBL" id="CDW79882.1"/>
    </source>
</evidence>
<dbReference type="OrthoDB" id="311018at2759"/>
<reference evidence="2 3" key="1">
    <citation type="submission" date="2014-06" db="EMBL/GenBank/DDBJ databases">
        <authorList>
            <person name="Swart Estienne"/>
        </authorList>
    </citation>
    <scope>NUCLEOTIDE SEQUENCE [LARGE SCALE GENOMIC DNA]</scope>
    <source>
        <strain evidence="2 3">130c</strain>
    </source>
</reference>
<dbReference type="Gene3D" id="2.20.110.10">
    <property type="entry name" value="Histone H3 K4-specific methyltransferase SET7/9 N-terminal domain"/>
    <property type="match status" value="2"/>
</dbReference>
<gene>
    <name evidence="2" type="primary">Contig2566.g2749</name>
    <name evidence="2" type="ORF">STYLEM_8874</name>
</gene>
<dbReference type="Pfam" id="PF02493">
    <property type="entry name" value="MORN"/>
    <property type="match status" value="2"/>
</dbReference>
<protein>
    <recommendedName>
        <fullName evidence="4">Morn repeat protein</fullName>
    </recommendedName>
</protein>
<evidence type="ECO:0000256" key="1">
    <source>
        <dbReference type="ARBA" id="ARBA00022737"/>
    </source>
</evidence>
<dbReference type="PANTHER" id="PTHR43215">
    <property type="entry name" value="RADIAL SPOKE HEAD 1 HOMOLOG"/>
    <property type="match status" value="1"/>
</dbReference>
<accession>A0A078AEJ0</accession>
<keyword evidence="1" id="KW-0677">Repeat</keyword>
<keyword evidence="3" id="KW-1185">Reference proteome</keyword>
<dbReference type="SMART" id="SM00698">
    <property type="entry name" value="MORN"/>
    <property type="match status" value="2"/>
</dbReference>
<proteinExistence type="predicted"/>
<dbReference type="InParanoid" id="A0A078AEJ0"/>
<organism evidence="2 3">
    <name type="scientific">Stylonychia lemnae</name>
    <name type="common">Ciliate</name>
    <dbReference type="NCBI Taxonomy" id="5949"/>
    <lineage>
        <taxon>Eukaryota</taxon>
        <taxon>Sar</taxon>
        <taxon>Alveolata</taxon>
        <taxon>Ciliophora</taxon>
        <taxon>Intramacronucleata</taxon>
        <taxon>Spirotrichea</taxon>
        <taxon>Stichotrichia</taxon>
        <taxon>Sporadotrichida</taxon>
        <taxon>Oxytrichidae</taxon>
        <taxon>Stylonychinae</taxon>
        <taxon>Stylonychia</taxon>
    </lineage>
</organism>
<evidence type="ECO:0000313" key="3">
    <source>
        <dbReference type="Proteomes" id="UP000039865"/>
    </source>
</evidence>